<keyword evidence="4" id="KW-0312">Gluconeogenesis</keyword>
<proteinExistence type="inferred from homology"/>
<dbReference type="GO" id="GO:0006094">
    <property type="term" value="P:gluconeogenesis"/>
    <property type="evidence" value="ECO:0007669"/>
    <property type="project" value="UniProtKB-UniPathway"/>
</dbReference>
<protein>
    <recommendedName>
        <fullName evidence="4">Triosephosphate isomerase</fullName>
        <ecNumber evidence="4">5.3.1.1</ecNumber>
    </recommendedName>
</protein>
<organism evidence="5 6">
    <name type="scientific">Ceraceosorus bombacis</name>
    <dbReference type="NCBI Taxonomy" id="401625"/>
    <lineage>
        <taxon>Eukaryota</taxon>
        <taxon>Fungi</taxon>
        <taxon>Dikarya</taxon>
        <taxon>Basidiomycota</taxon>
        <taxon>Ustilaginomycotina</taxon>
        <taxon>Exobasidiomycetes</taxon>
        <taxon>Ceraceosorales</taxon>
        <taxon>Ceraceosoraceae</taxon>
        <taxon>Ceraceosorus</taxon>
    </lineage>
</organism>
<dbReference type="GO" id="GO:0019563">
    <property type="term" value="P:glycerol catabolic process"/>
    <property type="evidence" value="ECO:0007669"/>
    <property type="project" value="TreeGrafter"/>
</dbReference>
<reference evidence="5 6" key="1">
    <citation type="submission" date="2014-09" db="EMBL/GenBank/DDBJ databases">
        <authorList>
            <person name="Magalhaes I.L.F."/>
            <person name="Oliveira U."/>
            <person name="Santos F.R."/>
            <person name="Vidigal T.H.D.A."/>
            <person name="Brescovit A.D."/>
            <person name="Santos A.J."/>
        </authorList>
    </citation>
    <scope>NUCLEOTIDE SEQUENCE [LARGE SCALE GENOMIC DNA]</scope>
</reference>
<dbReference type="SUPFAM" id="SSF51351">
    <property type="entry name" value="Triosephosphate isomerase (TIM)"/>
    <property type="match status" value="1"/>
</dbReference>
<evidence type="ECO:0000256" key="4">
    <source>
        <dbReference type="RuleBase" id="RU363013"/>
    </source>
</evidence>
<dbReference type="GO" id="GO:0006096">
    <property type="term" value="P:glycolytic process"/>
    <property type="evidence" value="ECO:0007669"/>
    <property type="project" value="UniProtKB-UniPathway"/>
</dbReference>
<dbReference type="PANTHER" id="PTHR21139:SF2">
    <property type="entry name" value="TRIOSEPHOSPHATE ISOMERASE"/>
    <property type="match status" value="1"/>
</dbReference>
<dbReference type="Pfam" id="PF00121">
    <property type="entry name" value="TIM"/>
    <property type="match status" value="1"/>
</dbReference>
<dbReference type="InterPro" id="IPR035990">
    <property type="entry name" value="TIM_sf"/>
</dbReference>
<name>A0A0P1BD79_9BASI</name>
<dbReference type="GO" id="GO:0005829">
    <property type="term" value="C:cytosol"/>
    <property type="evidence" value="ECO:0007669"/>
    <property type="project" value="TreeGrafter"/>
</dbReference>
<evidence type="ECO:0000256" key="1">
    <source>
        <dbReference type="ARBA" id="ARBA00007422"/>
    </source>
</evidence>
<keyword evidence="3 4" id="KW-0413">Isomerase</keyword>
<dbReference type="STRING" id="401625.A0A0P1BD79"/>
<dbReference type="PANTHER" id="PTHR21139">
    <property type="entry name" value="TRIOSEPHOSPHATE ISOMERASE"/>
    <property type="match status" value="1"/>
</dbReference>
<dbReference type="AlphaFoldDB" id="A0A0P1BD79"/>
<dbReference type="InterPro" id="IPR013785">
    <property type="entry name" value="Aldolase_TIM"/>
</dbReference>
<dbReference type="CDD" id="cd00311">
    <property type="entry name" value="TIM"/>
    <property type="match status" value="1"/>
</dbReference>
<comment type="similarity">
    <text evidence="1 4">Belongs to the triosephosphate isomerase family.</text>
</comment>
<sequence length="299" mass="32585">MWWWKSEYQCSEASRLVRNPTSKCPSHLPFHHICTTKMATSAPPARRRLVGVSYKMYFDLAKTNDYLEAVLPPLAHLITSLNQPTDVFVIPDFLTILPYAQIIKSNHSPLLLGAQDSHHSDAGAFTGEVSPKNLAQAGVKFVEMGHAERRKLFGETDESVALKAEGAVRNNMIPLICIGEVTKGGGVQKAVDECWVQVEQVFAKIREDAEVVLAYEPVWAIGASEPASAEHVVAVTQALRQKAHSLGRSGVVRILYGGSAGPGLFTKLEEGVDGLFLGRFAHDPKAFLETIKEVGGGVK</sequence>
<comment type="pathway">
    <text evidence="4">Carbohydrate degradation; glycolysis; D-glyceraldehyde 3-phosphate from glycerone phosphate: step 1/1.</text>
</comment>
<evidence type="ECO:0000256" key="2">
    <source>
        <dbReference type="ARBA" id="ARBA00011738"/>
    </source>
</evidence>
<dbReference type="Gene3D" id="3.20.20.70">
    <property type="entry name" value="Aldolase class I"/>
    <property type="match status" value="1"/>
</dbReference>
<dbReference type="InterPro" id="IPR000652">
    <property type="entry name" value="Triosephosphate_isomerase"/>
</dbReference>
<dbReference type="OrthoDB" id="6715177at2759"/>
<evidence type="ECO:0000313" key="5">
    <source>
        <dbReference type="EMBL" id="CEH14118.1"/>
    </source>
</evidence>
<dbReference type="UniPathway" id="UPA00109">
    <property type="reaction ID" value="UER00189"/>
</dbReference>
<evidence type="ECO:0000313" key="6">
    <source>
        <dbReference type="Proteomes" id="UP000054845"/>
    </source>
</evidence>
<dbReference type="EMBL" id="CCYA01000240">
    <property type="protein sequence ID" value="CEH14118.1"/>
    <property type="molecule type" value="Genomic_DNA"/>
</dbReference>
<dbReference type="EC" id="5.3.1.1" evidence="4"/>
<comment type="pathway">
    <text evidence="4">Carbohydrate biosynthesis; gluconeogenesis.</text>
</comment>
<keyword evidence="4" id="KW-0324">Glycolysis</keyword>
<comment type="catalytic activity">
    <reaction evidence="4">
        <text>D-glyceraldehyde 3-phosphate = dihydroxyacetone phosphate</text>
        <dbReference type="Rhea" id="RHEA:18585"/>
        <dbReference type="ChEBI" id="CHEBI:57642"/>
        <dbReference type="ChEBI" id="CHEBI:59776"/>
        <dbReference type="EC" id="5.3.1.1"/>
    </reaction>
</comment>
<dbReference type="UniPathway" id="UPA00138"/>
<evidence type="ECO:0000256" key="3">
    <source>
        <dbReference type="ARBA" id="ARBA00023235"/>
    </source>
</evidence>
<comment type="subunit">
    <text evidence="2">Homodimer.</text>
</comment>
<dbReference type="GO" id="GO:0004807">
    <property type="term" value="F:triose-phosphate isomerase activity"/>
    <property type="evidence" value="ECO:0007669"/>
    <property type="project" value="UniProtKB-EC"/>
</dbReference>
<dbReference type="PROSITE" id="PS51440">
    <property type="entry name" value="TIM_2"/>
    <property type="match status" value="1"/>
</dbReference>
<keyword evidence="6" id="KW-1185">Reference proteome</keyword>
<accession>A0A0P1BD79</accession>
<dbReference type="GO" id="GO:0046166">
    <property type="term" value="P:glyceraldehyde-3-phosphate biosynthetic process"/>
    <property type="evidence" value="ECO:0007669"/>
    <property type="project" value="TreeGrafter"/>
</dbReference>
<dbReference type="Proteomes" id="UP000054845">
    <property type="component" value="Unassembled WGS sequence"/>
</dbReference>